<keyword evidence="9" id="KW-0862">Zinc</keyword>
<feature type="domain" description="AAA+ ATPase" evidence="14">
    <location>
        <begin position="359"/>
        <end position="499"/>
    </location>
</feature>
<evidence type="ECO:0000256" key="5">
    <source>
        <dbReference type="ARBA" id="ARBA00022670"/>
    </source>
</evidence>
<dbReference type="SUPFAM" id="SSF140990">
    <property type="entry name" value="FtsH protease domain-like"/>
    <property type="match status" value="1"/>
</dbReference>
<keyword evidence="12" id="KW-0496">Mitochondrion</keyword>
<feature type="region of interest" description="Disordered" evidence="13">
    <location>
        <begin position="101"/>
        <end position="132"/>
    </location>
</feature>
<dbReference type="Proteomes" id="UP001314263">
    <property type="component" value="Unassembled WGS sequence"/>
</dbReference>
<evidence type="ECO:0000256" key="11">
    <source>
        <dbReference type="ARBA" id="ARBA00023049"/>
    </source>
</evidence>
<dbReference type="EMBL" id="CAUYUE010000001">
    <property type="protein sequence ID" value="CAK0734218.1"/>
    <property type="molecule type" value="Genomic_DNA"/>
</dbReference>
<evidence type="ECO:0000256" key="9">
    <source>
        <dbReference type="ARBA" id="ARBA00022833"/>
    </source>
</evidence>
<dbReference type="GO" id="GO:0005745">
    <property type="term" value="C:m-AAA complex"/>
    <property type="evidence" value="ECO:0007669"/>
    <property type="project" value="TreeGrafter"/>
</dbReference>
<evidence type="ECO:0000259" key="14">
    <source>
        <dbReference type="SMART" id="SM00382"/>
    </source>
</evidence>
<comment type="similarity">
    <text evidence="4">In the N-terminal section; belongs to the AAA ATPase family.</text>
</comment>
<dbReference type="SMART" id="SM00382">
    <property type="entry name" value="AAA"/>
    <property type="match status" value="1"/>
</dbReference>
<dbReference type="SUPFAM" id="SSF52540">
    <property type="entry name" value="P-loop containing nucleoside triphosphate hydrolases"/>
    <property type="match status" value="1"/>
</dbReference>
<dbReference type="Pfam" id="PF17862">
    <property type="entry name" value="AAA_lid_3"/>
    <property type="match status" value="1"/>
</dbReference>
<dbReference type="GO" id="GO:0034982">
    <property type="term" value="P:mitochondrial protein processing"/>
    <property type="evidence" value="ECO:0007669"/>
    <property type="project" value="TreeGrafter"/>
</dbReference>
<evidence type="ECO:0000256" key="1">
    <source>
        <dbReference type="ARBA" id="ARBA00001947"/>
    </source>
</evidence>
<evidence type="ECO:0000313" key="15">
    <source>
        <dbReference type="EMBL" id="CAK0734218.1"/>
    </source>
</evidence>
<dbReference type="InterPro" id="IPR050928">
    <property type="entry name" value="ATP-dep_Zn_Metalloprotease"/>
</dbReference>
<dbReference type="InterPro" id="IPR041569">
    <property type="entry name" value="AAA_lid_3"/>
</dbReference>
<dbReference type="CDD" id="cd19501">
    <property type="entry name" value="RecA-like_FtsH"/>
    <property type="match status" value="1"/>
</dbReference>
<evidence type="ECO:0000256" key="12">
    <source>
        <dbReference type="ARBA" id="ARBA00023128"/>
    </source>
</evidence>
<evidence type="ECO:0000256" key="8">
    <source>
        <dbReference type="ARBA" id="ARBA00022801"/>
    </source>
</evidence>
<evidence type="ECO:0000256" key="13">
    <source>
        <dbReference type="SAM" id="MobiDB-lite"/>
    </source>
</evidence>
<dbReference type="InterPro" id="IPR003960">
    <property type="entry name" value="ATPase_AAA_CS"/>
</dbReference>
<dbReference type="FunFam" id="1.10.8.60:FF:000019">
    <property type="entry name" value="AFG3-like AAA ATPase 2"/>
    <property type="match status" value="1"/>
</dbReference>
<dbReference type="FunFam" id="3.40.50.300:FF:000001">
    <property type="entry name" value="ATP-dependent zinc metalloprotease FtsH"/>
    <property type="match status" value="1"/>
</dbReference>
<organism evidence="15 16">
    <name type="scientific">Coccomyxa viridis</name>
    <dbReference type="NCBI Taxonomy" id="1274662"/>
    <lineage>
        <taxon>Eukaryota</taxon>
        <taxon>Viridiplantae</taxon>
        <taxon>Chlorophyta</taxon>
        <taxon>core chlorophytes</taxon>
        <taxon>Trebouxiophyceae</taxon>
        <taxon>Trebouxiophyceae incertae sedis</taxon>
        <taxon>Coccomyxaceae</taxon>
        <taxon>Coccomyxa</taxon>
    </lineage>
</organism>
<dbReference type="InterPro" id="IPR037219">
    <property type="entry name" value="Peptidase_M41-like"/>
</dbReference>
<dbReference type="Pfam" id="PF01434">
    <property type="entry name" value="Peptidase_M41"/>
    <property type="match status" value="1"/>
</dbReference>
<dbReference type="HAMAP" id="MF_01458">
    <property type="entry name" value="FtsH"/>
    <property type="match status" value="1"/>
</dbReference>
<dbReference type="Gene3D" id="1.20.58.760">
    <property type="entry name" value="Peptidase M41"/>
    <property type="match status" value="1"/>
</dbReference>
<evidence type="ECO:0000256" key="2">
    <source>
        <dbReference type="ARBA" id="ARBA00004173"/>
    </source>
</evidence>
<dbReference type="PROSITE" id="PS00674">
    <property type="entry name" value="AAA"/>
    <property type="match status" value="1"/>
</dbReference>
<dbReference type="GO" id="GO:0004176">
    <property type="term" value="F:ATP-dependent peptidase activity"/>
    <property type="evidence" value="ECO:0007669"/>
    <property type="project" value="InterPro"/>
</dbReference>
<dbReference type="GO" id="GO:0008270">
    <property type="term" value="F:zinc ion binding"/>
    <property type="evidence" value="ECO:0007669"/>
    <property type="project" value="InterPro"/>
</dbReference>
<evidence type="ECO:0000256" key="10">
    <source>
        <dbReference type="ARBA" id="ARBA00022840"/>
    </source>
</evidence>
<proteinExistence type="inferred from homology"/>
<keyword evidence="7" id="KW-0547">Nucleotide-binding</keyword>
<dbReference type="Pfam" id="PF06480">
    <property type="entry name" value="FtsH_ext"/>
    <property type="match status" value="1"/>
</dbReference>
<evidence type="ECO:0000256" key="4">
    <source>
        <dbReference type="ARBA" id="ARBA00010550"/>
    </source>
</evidence>
<sequence>MLRHGRRILSQGLSRASSDAAVEAALAERLVSGALASSSGTSAAGVQALMASNPRALQSLVKGFSSLAKRSGMAPAQLYKELNKVDGVFGTAGRRLFSSEPPPRKGWERFYPKGKTRRPGTKEPEKAENATEKGKEVFMGGLPQIILFAGILSLGGMLANLGRSDVQEISFQHFKTHLLAQGLVEKVEVANKTSAKVYVRAGSARSGDDGLQSPGVGPQGTEKGAYKFHFNIGSIDSFERKMEEAQEDLGWASDAFVPITYTNELSWQQELLRLAPTILLIAGYVWFTRRQMGGLGGQGPGGRGLFNVGKAQISVLDKNAKDKIMFKDVAGCDEAKGEVMEFVNFLKNPTKYKDLGAKIPKGALLVGPPGTGKTLLAKATAGEAKVPFLSIAGSDFMEMFVGVGPARVRDLFAQARAQSPSIIFIDEIDAIGRARGRGGFAGGNDERENTLNQLLVEMDGFATTQGVVVLAGTNRPDILDKALLRPGRFDRQISIDRPDITGREQIFRIHLAKLKLSKPVDYFSERLAALTPSFAGADIANVCNEAALIAARGGKDEVSMVDFEAATDRVIGGLEKRNKVISKEERRTVAFHEAGHAVAAWFLEHAEPLLKVSIVPRGAAALGFAQYLPSENMLMTVEQMLDMTCMALGGRAAEQVMLGKISTGAQNDLERITKMAYGQVAIYGMNDKVGLVSFPSEEGQFSKPYSERTAKLIDEEVRNLVMTAYERTVQLLTEKKDLVEKLALTLLEKEVVNSADLTDILGERPFHAAEMRNIDKFRDGFAKKINQAAAAVSDAANQAAEDAAKLGKQVRGDSEADLEGKAVAT</sequence>
<comment type="subcellular location">
    <subcellularLocation>
        <location evidence="2">Mitochondrion</location>
    </subcellularLocation>
</comment>
<keyword evidence="16" id="KW-1185">Reference proteome</keyword>
<keyword evidence="10" id="KW-0067">ATP-binding</keyword>
<keyword evidence="8" id="KW-0378">Hydrolase</keyword>
<dbReference type="PANTHER" id="PTHR43655:SF2">
    <property type="entry name" value="AFG3 LIKE MATRIX AAA PEPTIDASE SUBUNIT 2, ISOFORM A"/>
    <property type="match status" value="1"/>
</dbReference>
<dbReference type="GO" id="GO:0004222">
    <property type="term" value="F:metalloendopeptidase activity"/>
    <property type="evidence" value="ECO:0007669"/>
    <property type="project" value="InterPro"/>
</dbReference>
<gene>
    <name evidence="15" type="primary">FTSH10</name>
    <name evidence="15" type="ORF">CVIRNUC_000400</name>
</gene>
<dbReference type="InterPro" id="IPR011546">
    <property type="entry name" value="Pept_M41_FtsH_extracell"/>
</dbReference>
<dbReference type="GO" id="GO:0009535">
    <property type="term" value="C:chloroplast thylakoid membrane"/>
    <property type="evidence" value="ECO:0007669"/>
    <property type="project" value="TreeGrafter"/>
</dbReference>
<dbReference type="Gene3D" id="3.40.1690.20">
    <property type="match status" value="1"/>
</dbReference>
<feature type="compositionally biased region" description="Basic and acidic residues" evidence="13">
    <location>
        <begin position="102"/>
        <end position="111"/>
    </location>
</feature>
<feature type="region of interest" description="Disordered" evidence="13">
    <location>
        <begin position="806"/>
        <end position="825"/>
    </location>
</feature>
<dbReference type="AlphaFoldDB" id="A0AAV1HRN6"/>
<dbReference type="InterPro" id="IPR000642">
    <property type="entry name" value="Peptidase_M41"/>
</dbReference>
<dbReference type="InterPro" id="IPR027417">
    <property type="entry name" value="P-loop_NTPase"/>
</dbReference>
<dbReference type="FunFam" id="1.20.58.760:FF:000005">
    <property type="entry name" value="ATP-dependent zinc metalloprotease FTSH 10, mitochondrial"/>
    <property type="match status" value="1"/>
</dbReference>
<dbReference type="InterPro" id="IPR003593">
    <property type="entry name" value="AAA+_ATPase"/>
</dbReference>
<dbReference type="InterPro" id="IPR005936">
    <property type="entry name" value="FtsH"/>
</dbReference>
<dbReference type="Gene3D" id="1.10.8.60">
    <property type="match status" value="1"/>
</dbReference>
<dbReference type="PANTHER" id="PTHR43655">
    <property type="entry name" value="ATP-DEPENDENT PROTEASE"/>
    <property type="match status" value="1"/>
</dbReference>
<evidence type="ECO:0000256" key="3">
    <source>
        <dbReference type="ARBA" id="ARBA00010044"/>
    </source>
</evidence>
<comment type="similarity">
    <text evidence="3">In the C-terminal section; belongs to the peptidase M41 family.</text>
</comment>
<dbReference type="GO" id="GO:0016887">
    <property type="term" value="F:ATP hydrolysis activity"/>
    <property type="evidence" value="ECO:0007669"/>
    <property type="project" value="InterPro"/>
</dbReference>
<reference evidence="15 16" key="1">
    <citation type="submission" date="2023-10" db="EMBL/GenBank/DDBJ databases">
        <authorList>
            <person name="Maclean D."/>
            <person name="Macfadyen A."/>
        </authorList>
    </citation>
    <scope>NUCLEOTIDE SEQUENCE [LARGE SCALE GENOMIC DNA]</scope>
</reference>
<protein>
    <submittedName>
        <fullName evidence="15">ATP-dependent zinc metalloprotease FTSH 10, mitochondrial</fullName>
    </submittedName>
</protein>
<comment type="cofactor">
    <cofactor evidence="1">
        <name>Zn(2+)</name>
        <dbReference type="ChEBI" id="CHEBI:29105"/>
    </cofactor>
</comment>
<evidence type="ECO:0000313" key="16">
    <source>
        <dbReference type="Proteomes" id="UP001314263"/>
    </source>
</evidence>
<evidence type="ECO:0000256" key="6">
    <source>
        <dbReference type="ARBA" id="ARBA00022723"/>
    </source>
</evidence>
<evidence type="ECO:0000256" key="7">
    <source>
        <dbReference type="ARBA" id="ARBA00022741"/>
    </source>
</evidence>
<comment type="caution">
    <text evidence="15">The sequence shown here is derived from an EMBL/GenBank/DDBJ whole genome shotgun (WGS) entry which is preliminary data.</text>
</comment>
<dbReference type="Gene3D" id="3.40.50.300">
    <property type="entry name" value="P-loop containing nucleotide triphosphate hydrolases"/>
    <property type="match status" value="1"/>
</dbReference>
<accession>A0AAV1HRN6</accession>
<feature type="compositionally biased region" description="Basic and acidic residues" evidence="13">
    <location>
        <begin position="120"/>
        <end position="132"/>
    </location>
</feature>
<keyword evidence="6" id="KW-0479">Metal-binding</keyword>
<dbReference type="Pfam" id="PF00004">
    <property type="entry name" value="AAA"/>
    <property type="match status" value="1"/>
</dbReference>
<keyword evidence="5" id="KW-0645">Protease</keyword>
<dbReference type="GO" id="GO:0005524">
    <property type="term" value="F:ATP binding"/>
    <property type="evidence" value="ECO:0007669"/>
    <property type="project" value="UniProtKB-KW"/>
</dbReference>
<keyword evidence="11 15" id="KW-0482">Metalloprotease</keyword>
<name>A0AAV1HRN6_9CHLO</name>
<dbReference type="NCBIfam" id="TIGR01241">
    <property type="entry name" value="FtsH_fam"/>
    <property type="match status" value="1"/>
</dbReference>
<dbReference type="InterPro" id="IPR003959">
    <property type="entry name" value="ATPase_AAA_core"/>
</dbReference>